<dbReference type="Gene3D" id="1.10.287.2250">
    <property type="match status" value="1"/>
</dbReference>
<gene>
    <name evidence="2" type="ORF">RJ639_024138</name>
</gene>
<evidence type="ECO:0000313" key="2">
    <source>
        <dbReference type="EMBL" id="KAK3000012.1"/>
    </source>
</evidence>
<feature type="domain" description="Cathepsin propeptide inhibitor" evidence="1">
    <location>
        <begin position="145"/>
        <end position="201"/>
    </location>
</feature>
<protein>
    <recommendedName>
        <fullName evidence="1">Cathepsin propeptide inhibitor domain-containing protein</fullName>
    </recommendedName>
</protein>
<name>A0AA88V1K0_9ASTE</name>
<dbReference type="AlphaFoldDB" id="A0AA88V1K0"/>
<evidence type="ECO:0000259" key="1">
    <source>
        <dbReference type="SMART" id="SM00848"/>
    </source>
</evidence>
<sequence>MVDEDPDTYTEAMSSSDAPFWREAIDEEMHSIMSNNTWLLVDTLEQWHEKFRSIKLANGCVSNRGDIYIFSKFRAGSDVLIGLYVDDMLIFGTDIDRINEAKNFLASNFSMKDLGEADEIDGFEDDGILMCQAAGDDELFAKHHFTIFKLWFGKTYAPKEEHDSRFTVFKAILNRARCHHKLNPSAVHDVSQFLDLSPKEIRRNNLELKRHSLSSNVHKDSIHRTDD</sequence>
<evidence type="ECO:0000313" key="3">
    <source>
        <dbReference type="Proteomes" id="UP001188597"/>
    </source>
</evidence>
<dbReference type="Proteomes" id="UP001188597">
    <property type="component" value="Unassembled WGS sequence"/>
</dbReference>
<keyword evidence="3" id="KW-1185">Reference proteome</keyword>
<dbReference type="Pfam" id="PF07727">
    <property type="entry name" value="RVT_2"/>
    <property type="match status" value="1"/>
</dbReference>
<proteinExistence type="predicted"/>
<organism evidence="2 3">
    <name type="scientific">Escallonia herrerae</name>
    <dbReference type="NCBI Taxonomy" id="1293975"/>
    <lineage>
        <taxon>Eukaryota</taxon>
        <taxon>Viridiplantae</taxon>
        <taxon>Streptophyta</taxon>
        <taxon>Embryophyta</taxon>
        <taxon>Tracheophyta</taxon>
        <taxon>Spermatophyta</taxon>
        <taxon>Magnoliopsida</taxon>
        <taxon>eudicotyledons</taxon>
        <taxon>Gunneridae</taxon>
        <taxon>Pentapetalae</taxon>
        <taxon>asterids</taxon>
        <taxon>campanulids</taxon>
        <taxon>Escalloniales</taxon>
        <taxon>Escalloniaceae</taxon>
        <taxon>Escallonia</taxon>
    </lineage>
</organism>
<dbReference type="SUPFAM" id="SSF54001">
    <property type="entry name" value="Cysteine proteinases"/>
    <property type="match status" value="1"/>
</dbReference>
<dbReference type="InterPro" id="IPR038765">
    <property type="entry name" value="Papain-like_cys_pep_sf"/>
</dbReference>
<comment type="caution">
    <text evidence="2">The sequence shown here is derived from an EMBL/GenBank/DDBJ whole genome shotgun (WGS) entry which is preliminary data.</text>
</comment>
<dbReference type="InterPro" id="IPR013103">
    <property type="entry name" value="RVT_2"/>
</dbReference>
<dbReference type="SMART" id="SM00848">
    <property type="entry name" value="Inhibitor_I29"/>
    <property type="match status" value="1"/>
</dbReference>
<accession>A0AA88V1K0</accession>
<dbReference type="Pfam" id="PF08246">
    <property type="entry name" value="Inhibitor_I29"/>
    <property type="match status" value="1"/>
</dbReference>
<reference evidence="2" key="1">
    <citation type="submission" date="2022-12" db="EMBL/GenBank/DDBJ databases">
        <title>Draft genome assemblies for two species of Escallonia (Escalloniales).</title>
        <authorList>
            <person name="Chanderbali A."/>
            <person name="Dervinis C."/>
            <person name="Anghel I."/>
            <person name="Soltis D."/>
            <person name="Soltis P."/>
            <person name="Zapata F."/>
        </authorList>
    </citation>
    <scope>NUCLEOTIDE SEQUENCE</scope>
    <source>
        <strain evidence="2">UCBG64.0493</strain>
        <tissue evidence="2">Leaf</tissue>
    </source>
</reference>
<dbReference type="InterPro" id="IPR013201">
    <property type="entry name" value="Prot_inhib_I29"/>
</dbReference>
<dbReference type="EMBL" id="JAVXUP010003110">
    <property type="protein sequence ID" value="KAK3000012.1"/>
    <property type="molecule type" value="Genomic_DNA"/>
</dbReference>